<dbReference type="PANTHER" id="PTHR48098:SF1">
    <property type="entry name" value="DIACYLGLYCEROL ACYLTRANSFERASE_MYCOLYLTRANSFERASE AG85A"/>
    <property type="match status" value="1"/>
</dbReference>
<dbReference type="EMBL" id="QKZU01000012">
    <property type="protein sequence ID" value="PZX53374.1"/>
    <property type="molecule type" value="Genomic_DNA"/>
</dbReference>
<accession>A0A2W7QYJ9</accession>
<dbReference type="InterPro" id="IPR050583">
    <property type="entry name" value="Mycobacterial_A85_antigen"/>
</dbReference>
<sequence length="309" mass="35905">MHSYFFIQKIKQLLNPNSPTDMKKYTLALSFCLLFSIIAFAQDSKVFDQMTMQSKILNMERKYAIYLPPGYETSQRSYPVLYLLHGAGDDQTGWVQFGEVQHIADKAILEGKSTAMIIVMPDANTGKRGNFNDINNEWRYEDFFFEELMPEVEKKYRIKSEKKYRAIAGLSMGGGGTFFYAMHRPDLFSSACPLSASLRNSTFEEFNQGLQTNKTEVKNTDNLEGYYDRHSALRQIELNEVEAMKSVKWYFDCGDDDFLYEGNSLVHIAMKKKDIPHEFRIRDGAHNWTYWRTSLPEVLSFVSDTFRQK</sequence>
<dbReference type="SUPFAM" id="SSF53474">
    <property type="entry name" value="alpha/beta-Hydrolases"/>
    <property type="match status" value="1"/>
</dbReference>
<dbReference type="Gene3D" id="3.40.50.1820">
    <property type="entry name" value="alpha/beta hydrolase"/>
    <property type="match status" value="1"/>
</dbReference>
<organism evidence="1 2">
    <name type="scientific">Algoriphagus ratkowskyi</name>
    <dbReference type="NCBI Taxonomy" id="57028"/>
    <lineage>
        <taxon>Bacteria</taxon>
        <taxon>Pseudomonadati</taxon>
        <taxon>Bacteroidota</taxon>
        <taxon>Cytophagia</taxon>
        <taxon>Cytophagales</taxon>
        <taxon>Cyclobacteriaceae</taxon>
        <taxon>Algoriphagus</taxon>
    </lineage>
</organism>
<reference evidence="1 2" key="1">
    <citation type="submission" date="2018-06" db="EMBL/GenBank/DDBJ databases">
        <title>Genomic Encyclopedia of Archaeal and Bacterial Type Strains, Phase II (KMG-II): from individual species to whole genera.</title>
        <authorList>
            <person name="Goeker M."/>
        </authorList>
    </citation>
    <scope>NUCLEOTIDE SEQUENCE [LARGE SCALE GENOMIC DNA]</scope>
    <source>
        <strain evidence="1 2">DSM 22686</strain>
    </source>
</reference>
<evidence type="ECO:0000313" key="2">
    <source>
        <dbReference type="Proteomes" id="UP000249115"/>
    </source>
</evidence>
<dbReference type="PANTHER" id="PTHR48098">
    <property type="entry name" value="ENTEROCHELIN ESTERASE-RELATED"/>
    <property type="match status" value="1"/>
</dbReference>
<dbReference type="InterPro" id="IPR000801">
    <property type="entry name" value="Esterase-like"/>
</dbReference>
<dbReference type="AlphaFoldDB" id="A0A2W7QYJ9"/>
<proteinExistence type="predicted"/>
<dbReference type="Pfam" id="PF00756">
    <property type="entry name" value="Esterase"/>
    <property type="match status" value="1"/>
</dbReference>
<evidence type="ECO:0000313" key="1">
    <source>
        <dbReference type="EMBL" id="PZX53374.1"/>
    </source>
</evidence>
<gene>
    <name evidence="1" type="ORF">LV84_03098</name>
</gene>
<dbReference type="Proteomes" id="UP000249115">
    <property type="component" value="Unassembled WGS sequence"/>
</dbReference>
<dbReference type="GO" id="GO:0016747">
    <property type="term" value="F:acyltransferase activity, transferring groups other than amino-acyl groups"/>
    <property type="evidence" value="ECO:0007669"/>
    <property type="project" value="TreeGrafter"/>
</dbReference>
<comment type="caution">
    <text evidence="1">The sequence shown here is derived from an EMBL/GenBank/DDBJ whole genome shotgun (WGS) entry which is preliminary data.</text>
</comment>
<name>A0A2W7QYJ9_9BACT</name>
<dbReference type="InterPro" id="IPR029058">
    <property type="entry name" value="AB_hydrolase_fold"/>
</dbReference>
<protein>
    <submittedName>
        <fullName evidence="1">Enterochelin esterase-like enzyme</fullName>
    </submittedName>
</protein>